<evidence type="ECO:0000256" key="1">
    <source>
        <dbReference type="SAM" id="MobiDB-lite"/>
    </source>
</evidence>
<evidence type="ECO:0000313" key="3">
    <source>
        <dbReference type="RefSeq" id="XP_019500071.1"/>
    </source>
</evidence>
<feature type="compositionally biased region" description="Basic and acidic residues" evidence="1">
    <location>
        <begin position="141"/>
        <end position="156"/>
    </location>
</feature>
<organism evidence="2 3">
    <name type="scientific">Hipposideros armiger</name>
    <name type="common">Great Himalayan leaf-nosed bat</name>
    <dbReference type="NCBI Taxonomy" id="186990"/>
    <lineage>
        <taxon>Eukaryota</taxon>
        <taxon>Metazoa</taxon>
        <taxon>Chordata</taxon>
        <taxon>Craniata</taxon>
        <taxon>Vertebrata</taxon>
        <taxon>Euteleostomi</taxon>
        <taxon>Mammalia</taxon>
        <taxon>Eutheria</taxon>
        <taxon>Laurasiatheria</taxon>
        <taxon>Chiroptera</taxon>
        <taxon>Yinpterochiroptera</taxon>
        <taxon>Rhinolophoidea</taxon>
        <taxon>Hipposideridae</taxon>
        <taxon>Hipposideros</taxon>
    </lineage>
</organism>
<dbReference type="RefSeq" id="XP_019500071.1">
    <property type="nucleotide sequence ID" value="XM_019644526.1"/>
</dbReference>
<feature type="region of interest" description="Disordered" evidence="1">
    <location>
        <begin position="43"/>
        <end position="103"/>
    </location>
</feature>
<reference evidence="3" key="1">
    <citation type="submission" date="2025-08" db="UniProtKB">
        <authorList>
            <consortium name="RefSeq"/>
        </authorList>
    </citation>
    <scope>IDENTIFICATION</scope>
    <source>
        <tissue evidence="3">Muscle</tissue>
    </source>
</reference>
<name>A0A8B7RG96_HIPAR</name>
<sequence length="296" mass="31602">MRPSPFALTSPSNETFRLLQLSLQDLIFVIDTEEDAAALGSCRARGLSHQGKGLANDLDAWDPRGKYAGAEQATTQPPPSHPTPNPPGAESLCGGRSQSGLSATPGLQAAALGVKLSGVCVPSWGKGAQRLCPDEVGELSPAKEPEPRRRGEEHAPQAHPWGLRTQRSEIHAVSATHPSLATGASRRAPRGRGTGSHGPRRPRAAGGGKPEKPSLGVEVIKLLIRCRGSERASGRLGQSFERVYLRTLQEERARNSRISSEAANICKRKKEAEPGRAAASLPPEPRRRPGRTRPHS</sequence>
<dbReference type="KEGG" id="hai:109383784"/>
<accession>A0A8B7RG96</accession>
<feature type="compositionally biased region" description="Pro residues" evidence="1">
    <location>
        <begin position="76"/>
        <end position="87"/>
    </location>
</feature>
<feature type="region of interest" description="Disordered" evidence="1">
    <location>
        <begin position="130"/>
        <end position="216"/>
    </location>
</feature>
<dbReference type="AlphaFoldDB" id="A0A8B7RG96"/>
<proteinExistence type="predicted"/>
<feature type="region of interest" description="Disordered" evidence="1">
    <location>
        <begin position="248"/>
        <end position="296"/>
    </location>
</feature>
<dbReference type="GeneID" id="109383784"/>
<dbReference type="Proteomes" id="UP000694851">
    <property type="component" value="Unplaced"/>
</dbReference>
<evidence type="ECO:0000313" key="2">
    <source>
        <dbReference type="Proteomes" id="UP000694851"/>
    </source>
</evidence>
<protein>
    <submittedName>
        <fullName evidence="3">Uncharacterized protein LOC109383784</fullName>
    </submittedName>
</protein>
<gene>
    <name evidence="3" type="primary">LOC109383784</name>
</gene>
<keyword evidence="2" id="KW-1185">Reference proteome</keyword>